<gene>
    <name evidence="2" type="ORF">BS47DRAFT_1359395</name>
</gene>
<dbReference type="AlphaFoldDB" id="A0A9P6E0C1"/>
<dbReference type="Gene3D" id="1.10.443.10">
    <property type="entry name" value="Intergrase catalytic core"/>
    <property type="match status" value="1"/>
</dbReference>
<comment type="caution">
    <text evidence="2">The sequence shown here is derived from an EMBL/GenBank/DDBJ whole genome shotgun (WGS) entry which is preliminary data.</text>
</comment>
<accession>A0A9P6E0C1</accession>
<reference evidence="2" key="1">
    <citation type="journal article" date="2020" name="Nat. Commun.">
        <title>Large-scale genome sequencing of mycorrhizal fungi provides insights into the early evolution of symbiotic traits.</title>
        <authorList>
            <person name="Miyauchi S."/>
            <person name="Kiss E."/>
            <person name="Kuo A."/>
            <person name="Drula E."/>
            <person name="Kohler A."/>
            <person name="Sanchez-Garcia M."/>
            <person name="Morin E."/>
            <person name="Andreopoulos B."/>
            <person name="Barry K.W."/>
            <person name="Bonito G."/>
            <person name="Buee M."/>
            <person name="Carver A."/>
            <person name="Chen C."/>
            <person name="Cichocki N."/>
            <person name="Clum A."/>
            <person name="Culley D."/>
            <person name="Crous P.W."/>
            <person name="Fauchery L."/>
            <person name="Girlanda M."/>
            <person name="Hayes R.D."/>
            <person name="Keri Z."/>
            <person name="LaButti K."/>
            <person name="Lipzen A."/>
            <person name="Lombard V."/>
            <person name="Magnuson J."/>
            <person name="Maillard F."/>
            <person name="Murat C."/>
            <person name="Nolan M."/>
            <person name="Ohm R.A."/>
            <person name="Pangilinan J."/>
            <person name="Pereira M.F."/>
            <person name="Perotto S."/>
            <person name="Peter M."/>
            <person name="Pfister S."/>
            <person name="Riley R."/>
            <person name="Sitrit Y."/>
            <person name="Stielow J.B."/>
            <person name="Szollosi G."/>
            <person name="Zifcakova L."/>
            <person name="Stursova M."/>
            <person name="Spatafora J.W."/>
            <person name="Tedersoo L."/>
            <person name="Vaario L.M."/>
            <person name="Yamada A."/>
            <person name="Yan M."/>
            <person name="Wang P."/>
            <person name="Xu J."/>
            <person name="Bruns T."/>
            <person name="Baldrian P."/>
            <person name="Vilgalys R."/>
            <person name="Dunand C."/>
            <person name="Henrissat B."/>
            <person name="Grigoriev I.V."/>
            <person name="Hibbett D."/>
            <person name="Nagy L.G."/>
            <person name="Martin F.M."/>
        </authorList>
    </citation>
    <scope>NUCLEOTIDE SEQUENCE</scope>
    <source>
        <strain evidence="2">UP504</strain>
    </source>
</reference>
<evidence type="ECO:0000256" key="1">
    <source>
        <dbReference type="ARBA" id="ARBA00023172"/>
    </source>
</evidence>
<dbReference type="EMBL" id="MU128929">
    <property type="protein sequence ID" value="KAF9517884.1"/>
    <property type="molecule type" value="Genomic_DNA"/>
</dbReference>
<keyword evidence="1" id="KW-0233">DNA recombination</keyword>
<organism evidence="2 3">
    <name type="scientific">Hydnum rufescens UP504</name>
    <dbReference type="NCBI Taxonomy" id="1448309"/>
    <lineage>
        <taxon>Eukaryota</taxon>
        <taxon>Fungi</taxon>
        <taxon>Dikarya</taxon>
        <taxon>Basidiomycota</taxon>
        <taxon>Agaricomycotina</taxon>
        <taxon>Agaricomycetes</taxon>
        <taxon>Cantharellales</taxon>
        <taxon>Hydnaceae</taxon>
        <taxon>Hydnum</taxon>
    </lineage>
</organism>
<evidence type="ECO:0000313" key="2">
    <source>
        <dbReference type="EMBL" id="KAF9517884.1"/>
    </source>
</evidence>
<sequence>MNFDVRHPPYSLWWFQNIGLGDIQTHLHIPWDGMGPHLYSQPMGELPAGSKPVDFETLCNTLDVSKVPEKWLPINKTHLACFIADAAGSIGVSGFDNWLNGLWAWHGYHDVPWCGDDKFMQLTLKGARKLAPCLSTCNPHPPVLIAHLNTIYDVMDFWNSYDATCWAVVCTAFWGPARLGEITVTSLKPINPTCNVQQKALVTWSKDFGIKSIIVQLPWTKTSQWGANLILTYKEELSCPFQALQQHLSTNHDLPDKAPLFAFHTLEGWEPVTRMTPNRANGKVGVDAPATWHLDYQSFHIGGTTHLLGRGTNPQVVQKLGHWSSDAFYLYWQNTQLIIPEHVHKAAAERIEAGMAGYFDEVSVEVQKWWQEIQRAQKRDKEHRAE</sequence>
<dbReference type="GO" id="GO:0003677">
    <property type="term" value="F:DNA binding"/>
    <property type="evidence" value="ECO:0007669"/>
    <property type="project" value="InterPro"/>
</dbReference>
<dbReference type="Proteomes" id="UP000886523">
    <property type="component" value="Unassembled WGS sequence"/>
</dbReference>
<dbReference type="InterPro" id="IPR052925">
    <property type="entry name" value="Phage_Integrase-like_Recomb"/>
</dbReference>
<name>A0A9P6E0C1_9AGAM</name>
<dbReference type="InterPro" id="IPR013762">
    <property type="entry name" value="Integrase-like_cat_sf"/>
</dbReference>
<keyword evidence="3" id="KW-1185">Reference proteome</keyword>
<dbReference type="GO" id="GO:0006310">
    <property type="term" value="P:DNA recombination"/>
    <property type="evidence" value="ECO:0007669"/>
    <property type="project" value="UniProtKB-KW"/>
</dbReference>
<dbReference type="SUPFAM" id="SSF56349">
    <property type="entry name" value="DNA breaking-rejoining enzymes"/>
    <property type="match status" value="1"/>
</dbReference>
<proteinExistence type="predicted"/>
<dbReference type="OrthoDB" id="3266428at2759"/>
<protein>
    <submittedName>
        <fullName evidence="2">Uncharacterized protein</fullName>
    </submittedName>
</protein>
<dbReference type="PANTHER" id="PTHR34605:SF3">
    <property type="entry name" value="P CELL-TYPE AGGLUTINATION PROTEIN MAP4-LIKE-RELATED"/>
    <property type="match status" value="1"/>
</dbReference>
<dbReference type="PANTHER" id="PTHR34605">
    <property type="entry name" value="PHAGE_INTEGRASE DOMAIN-CONTAINING PROTEIN"/>
    <property type="match status" value="1"/>
</dbReference>
<dbReference type="InterPro" id="IPR011010">
    <property type="entry name" value="DNA_brk_join_enz"/>
</dbReference>
<dbReference type="GO" id="GO:0015074">
    <property type="term" value="P:DNA integration"/>
    <property type="evidence" value="ECO:0007669"/>
    <property type="project" value="InterPro"/>
</dbReference>
<evidence type="ECO:0000313" key="3">
    <source>
        <dbReference type="Proteomes" id="UP000886523"/>
    </source>
</evidence>